<dbReference type="GO" id="GO:0009055">
    <property type="term" value="F:electron transfer activity"/>
    <property type="evidence" value="ECO:0007669"/>
    <property type="project" value="InterPro"/>
</dbReference>
<dbReference type="PANTHER" id="PTHR33546">
    <property type="entry name" value="LARGE, MULTIFUNCTIONAL SECRETED PROTEIN-RELATED"/>
    <property type="match status" value="1"/>
</dbReference>
<dbReference type="SUPFAM" id="SSF50952">
    <property type="entry name" value="Soluble quinoprotein glucose dehydrogenase"/>
    <property type="match status" value="1"/>
</dbReference>
<evidence type="ECO:0000259" key="5">
    <source>
        <dbReference type="PROSITE" id="PS51007"/>
    </source>
</evidence>
<accession>A0A5C5ZI01</accession>
<comment type="caution">
    <text evidence="6">The sequence shown here is derived from an EMBL/GenBank/DDBJ whole genome shotgun (WGS) entry which is preliminary data.</text>
</comment>
<evidence type="ECO:0000256" key="2">
    <source>
        <dbReference type="ARBA" id="ARBA00022723"/>
    </source>
</evidence>
<name>A0A5C5ZI01_9BACT</name>
<dbReference type="GO" id="GO:0020037">
    <property type="term" value="F:heme binding"/>
    <property type="evidence" value="ECO:0007669"/>
    <property type="project" value="InterPro"/>
</dbReference>
<evidence type="ECO:0000313" key="7">
    <source>
        <dbReference type="Proteomes" id="UP000316213"/>
    </source>
</evidence>
<dbReference type="InterPro" id="IPR009056">
    <property type="entry name" value="Cyt_c-like_dom"/>
</dbReference>
<dbReference type="InterPro" id="IPR036909">
    <property type="entry name" value="Cyt_c-like_dom_sf"/>
</dbReference>
<dbReference type="NCBIfam" id="TIGR02603">
    <property type="entry name" value="CxxCH_TIGR02603"/>
    <property type="match status" value="1"/>
</dbReference>
<dbReference type="InterPro" id="IPR013427">
    <property type="entry name" value="Haem-bd_dom_put"/>
</dbReference>
<dbReference type="InterPro" id="IPR013428">
    <property type="entry name" value="Membrane-bound_put_N"/>
</dbReference>
<dbReference type="SUPFAM" id="SSF69318">
    <property type="entry name" value="Integrin alpha N-terminal domain"/>
    <property type="match status" value="1"/>
</dbReference>
<dbReference type="SUPFAM" id="SSF48371">
    <property type="entry name" value="ARM repeat"/>
    <property type="match status" value="1"/>
</dbReference>
<dbReference type="PROSITE" id="PS51007">
    <property type="entry name" value="CYTC"/>
    <property type="match status" value="1"/>
</dbReference>
<dbReference type="InterPro" id="IPR028994">
    <property type="entry name" value="Integrin_alpha_N"/>
</dbReference>
<evidence type="ECO:0000256" key="4">
    <source>
        <dbReference type="PROSITE-ProRule" id="PRU00433"/>
    </source>
</evidence>
<dbReference type="EMBL" id="SJPM01000030">
    <property type="protein sequence ID" value="TWT86984.1"/>
    <property type="molecule type" value="Genomic_DNA"/>
</dbReference>
<sequence length="1586" mass="175631">MFTFRESAFLFGLGLIAWFTNPLHAQTSWRTQRIHNDFLCEGAASGDLNGDGQVDLVAGPVWYAGPGFEQRFEIAEPKVFSTAGYSDQFFSHVLDFNNDGRNDVLSIGFPGRSGRLYLNPGQESLVSHWPVHEIMPRVSHESPALVDLIPGGLPELVASRDRSYGFYTAGEDPTQPWRWTAISEPGTAAEPFGHGLGVGDIDGDGRLDIVDHRHWWKHPNLDVPDTAPEQGTAKLWQMRTWASEAYGRGGAQIHVHDVDGDGDNDLVTSHNAHGYGLSWFEQLPGERFQQHFICGESSIENPYGFAVSQLHAVELVDIDGDGLKDIVTGKRRFAHGGKDPGGLQAPIVAWFQCVRSGGIEGKAEGSRGGSQGIEFVPHIIDDQSGVGVEVLVADLNNDQQPDVVSSNKLGLSVHFQEPTTGNRQTTGQSAFPWTLAPSGNVKKSQDEYADGFSPQQAVENMDVPPGFKVDLIASEPDLVQPIAMCFDDRGRIWVIEGHTYPQKAPEGQGMDRILILEDTDADGSFDQRTVFAEGLNLASGIEVGFGGVWVGAAPDLLFYPDADRDDVPDGPPRVMLDGWGYQDTHETLNSFTWGPDGWLYGCHGVFTHSRVGKPGTPDQQRVPINAGVWRFHPVRHEFEVYAHGTSNPWGVDFNEDGDWFITACVIPHLYHLSQGGRYFRQAGNHFETHTYDDIKTIADHLHYGDGTFESSQGGKVDRQLVARTAADTSAVGGGHAHCGLTIYQADEFPAEYRGELFFHNLHGHRMVRDHVERDGSGFVGRHRPDFAMSHDHRQIGVGVMQGPDGALYTSDWHDPQTCHNRNPEIWDRTDGRLFRIRFGDVQPYRFDLNDKTDEELIDLLEHSNAYFVRRAQRLLHERSVNGSLSTELVNGQLNRWIDSDRPRRERLQAVWTMWVTGGLGVDELKELLSDDDPIVRGWAVQFIGEAKAAIRDDVHAELASLCRSEPSSVTRRYLASLLQRIPLNQRWSLAEGLLRHSFDRDDRNLPWLIWYGIEPLVEEDPSRAFELARGTIHETVRKFVIRRMAVSDDGRESIVAMMGNDDYLSDAGIMIEELLEAAWSRGGVGMPASWPQVAEKLRKRNIPIVRDMLDLLAIQFGDQSAFPAFRKRLDDRSLSPKERREALSLLAQANDPELPDALIRLIDDPAIGGDAIRSLARTERPEVTQRLIERFRQWPVDRQADALATLTARTGSVLALVAAMETDLVNPTTIPAYAIRQMIAVGDREKAGGNELRERIEKVWGRVSQGGSVPQSVYQRYLGLLDANSLARADRVNGKRLYDANCGKCHRLFGEGQNIGPDLTGANRQDIKYWLENILEPNSIIGKAYQTTQFVTDDGRVVIGLVQSENDDAVTVTTANETIVLPKSTLELRQVSEVSLMPEGQLEPMTPAQVRELFGYLMSPGPIVSSKASDASAAFTRPGALEGETLIEAAEVSAGKLSRQGMSGFPDRWSSNQQLWWTGGKVGETLSVEIPVSQSGPARVTFYFTTAPDYAQIEVGLNDQAAQSIDLYTPDVRVSSPVVFTNAKPDAGGKLVVKIRITGRNSLALERYMVGLDSITIEPMPGSGPR</sequence>
<dbReference type="Gene3D" id="2.130.10.130">
    <property type="entry name" value="Integrin alpha, N-terminal"/>
    <property type="match status" value="2"/>
</dbReference>
<dbReference type="Gene3D" id="1.25.10.10">
    <property type="entry name" value="Leucine-rich Repeat Variant"/>
    <property type="match status" value="2"/>
</dbReference>
<dbReference type="InterPro" id="IPR011042">
    <property type="entry name" value="6-blade_b-propeller_TolB-like"/>
</dbReference>
<dbReference type="GO" id="GO:0046872">
    <property type="term" value="F:metal ion binding"/>
    <property type="evidence" value="ECO:0007669"/>
    <property type="project" value="UniProtKB-KW"/>
</dbReference>
<dbReference type="InterPro" id="IPR016024">
    <property type="entry name" value="ARM-type_fold"/>
</dbReference>
<dbReference type="PANTHER" id="PTHR33546:SF1">
    <property type="entry name" value="LARGE, MULTIFUNCTIONAL SECRETED PROTEIN"/>
    <property type="match status" value="1"/>
</dbReference>
<keyword evidence="3 4" id="KW-0408">Iron</keyword>
<dbReference type="NCBIfam" id="TIGR02604">
    <property type="entry name" value="Piru_Ver_Nterm"/>
    <property type="match status" value="1"/>
</dbReference>
<keyword evidence="1 4" id="KW-0349">Heme</keyword>
<proteinExistence type="predicted"/>
<dbReference type="SUPFAM" id="SSF46626">
    <property type="entry name" value="Cytochrome c"/>
    <property type="match status" value="1"/>
</dbReference>
<dbReference type="Pfam" id="PF00034">
    <property type="entry name" value="Cytochrom_C"/>
    <property type="match status" value="1"/>
</dbReference>
<protein>
    <submittedName>
        <fullName evidence="6">FG-GAP repeat protein</fullName>
    </submittedName>
</protein>
<evidence type="ECO:0000256" key="1">
    <source>
        <dbReference type="ARBA" id="ARBA00022617"/>
    </source>
</evidence>
<evidence type="ECO:0000256" key="3">
    <source>
        <dbReference type="ARBA" id="ARBA00023004"/>
    </source>
</evidence>
<dbReference type="InterPro" id="IPR055557">
    <property type="entry name" value="DUF7133"/>
</dbReference>
<dbReference type="Proteomes" id="UP000316213">
    <property type="component" value="Unassembled WGS sequence"/>
</dbReference>
<dbReference type="Gene3D" id="1.10.760.10">
    <property type="entry name" value="Cytochrome c-like domain"/>
    <property type="match status" value="1"/>
</dbReference>
<keyword evidence="7" id="KW-1185">Reference proteome</keyword>
<dbReference type="RefSeq" id="WP_231603754.1">
    <property type="nucleotide sequence ID" value="NZ_SJPM01000030.1"/>
</dbReference>
<gene>
    <name evidence="6" type="ORF">Pla100_60110</name>
</gene>
<evidence type="ECO:0000313" key="6">
    <source>
        <dbReference type="EMBL" id="TWT86984.1"/>
    </source>
</evidence>
<dbReference type="InterPro" id="IPR011041">
    <property type="entry name" value="Quinoprot_gluc/sorb_DH_b-prop"/>
</dbReference>
<dbReference type="InterPro" id="IPR011989">
    <property type="entry name" value="ARM-like"/>
</dbReference>
<organism evidence="6 7">
    <name type="scientific">Neorhodopirellula pilleata</name>
    <dbReference type="NCBI Taxonomy" id="2714738"/>
    <lineage>
        <taxon>Bacteria</taxon>
        <taxon>Pseudomonadati</taxon>
        <taxon>Planctomycetota</taxon>
        <taxon>Planctomycetia</taxon>
        <taxon>Pirellulales</taxon>
        <taxon>Pirellulaceae</taxon>
        <taxon>Neorhodopirellula</taxon>
    </lineage>
</organism>
<reference evidence="6 7" key="1">
    <citation type="submission" date="2019-02" db="EMBL/GenBank/DDBJ databases">
        <title>Deep-cultivation of Planctomycetes and their phenomic and genomic characterization uncovers novel biology.</title>
        <authorList>
            <person name="Wiegand S."/>
            <person name="Jogler M."/>
            <person name="Boedeker C."/>
            <person name="Pinto D."/>
            <person name="Vollmers J."/>
            <person name="Rivas-Marin E."/>
            <person name="Kohn T."/>
            <person name="Peeters S.H."/>
            <person name="Heuer A."/>
            <person name="Rast P."/>
            <person name="Oberbeckmann S."/>
            <person name="Bunk B."/>
            <person name="Jeske O."/>
            <person name="Meyerdierks A."/>
            <person name="Storesund J.E."/>
            <person name="Kallscheuer N."/>
            <person name="Luecker S."/>
            <person name="Lage O.M."/>
            <person name="Pohl T."/>
            <person name="Merkel B.J."/>
            <person name="Hornburger P."/>
            <person name="Mueller R.-W."/>
            <person name="Bruemmer F."/>
            <person name="Labrenz M."/>
            <person name="Spormann A.M."/>
            <person name="Op Den Camp H."/>
            <person name="Overmann J."/>
            <person name="Amann R."/>
            <person name="Jetten M.S.M."/>
            <person name="Mascher T."/>
            <person name="Medema M.H."/>
            <person name="Devos D.P."/>
            <person name="Kaster A.-K."/>
            <person name="Ovreas L."/>
            <person name="Rohde M."/>
            <person name="Galperin M.Y."/>
            <person name="Jogler C."/>
        </authorList>
    </citation>
    <scope>NUCLEOTIDE SEQUENCE [LARGE SCALE GENOMIC DNA]</scope>
    <source>
        <strain evidence="6 7">Pla100</strain>
    </source>
</reference>
<dbReference type="Gene3D" id="2.120.10.30">
    <property type="entry name" value="TolB, C-terminal domain"/>
    <property type="match status" value="1"/>
</dbReference>
<dbReference type="Pfam" id="PF23500">
    <property type="entry name" value="DUF7133"/>
    <property type="match status" value="1"/>
</dbReference>
<keyword evidence="2 4" id="KW-0479">Metal-binding</keyword>
<feature type="domain" description="Cytochrome c" evidence="5">
    <location>
        <begin position="1289"/>
        <end position="1421"/>
    </location>
</feature>